<comment type="catalytic activity">
    <reaction evidence="8">
        <text>adenosine + phosphate = alpha-D-ribose 1-phosphate + adenine</text>
        <dbReference type="Rhea" id="RHEA:27642"/>
        <dbReference type="ChEBI" id="CHEBI:16335"/>
        <dbReference type="ChEBI" id="CHEBI:16708"/>
        <dbReference type="ChEBI" id="CHEBI:43474"/>
        <dbReference type="ChEBI" id="CHEBI:57720"/>
        <dbReference type="EC" id="2.4.2.1"/>
    </reaction>
    <physiologicalReaction direction="left-to-right" evidence="8">
        <dbReference type="Rhea" id="RHEA:27643"/>
    </physiologicalReaction>
</comment>
<gene>
    <name evidence="11" type="primary">yfiH</name>
    <name evidence="11" type="ORF">GHNINEIG_01443</name>
</gene>
<keyword evidence="5" id="KW-0378">Hydrolase</keyword>
<dbReference type="NCBIfam" id="TIGR00726">
    <property type="entry name" value="peptidoglycan editing factor PgeF"/>
    <property type="match status" value="1"/>
</dbReference>
<keyword evidence="12" id="KW-1185">Reference proteome</keyword>
<evidence type="ECO:0000313" key="12">
    <source>
        <dbReference type="Proteomes" id="UP000296201"/>
    </source>
</evidence>
<dbReference type="CDD" id="cd16833">
    <property type="entry name" value="YfiH"/>
    <property type="match status" value="1"/>
</dbReference>
<dbReference type="SUPFAM" id="SSF64438">
    <property type="entry name" value="CNF1/YfiH-like putative cysteine hydrolases"/>
    <property type="match status" value="1"/>
</dbReference>
<evidence type="ECO:0000313" key="11">
    <source>
        <dbReference type="EMBL" id="QBZ83389.1"/>
    </source>
</evidence>
<dbReference type="InterPro" id="IPR003730">
    <property type="entry name" value="Cu_polyphenol_OxRdtase"/>
</dbReference>
<name>A0A4P7P0G4_9GAMM</name>
<evidence type="ECO:0000256" key="6">
    <source>
        <dbReference type="ARBA" id="ARBA00022833"/>
    </source>
</evidence>
<sequence length="256" mass="29052">MPIFHRNDLTFIQPDWLAPEHIKACVTTRVGGKSQAPFDALNLATHVGDDKQAVIQNRELLQQALQLPSQPFWLTQEHTDKVVLWEGLSYDSPPVADASWTTESEGVSCVLTADCLPLLVTNEEGHFVAAIHAGWRGLAKGVVSNTIQMLPGQREKMLVWIGPAISQPYFEVGKEVFDAFVNENTDAEKFFKPHNRTPQKWYADLPGLAEFKLNQLGIEQVFQSGLCSYRDQEWFYSYRRDQQTGRMASLIWFDQP</sequence>
<protein>
    <recommendedName>
        <fullName evidence="10">Purine nucleoside phosphorylase</fullName>
    </recommendedName>
</protein>
<dbReference type="AlphaFoldDB" id="A0A4P7P0G4"/>
<keyword evidence="6" id="KW-0862">Zinc</keyword>
<dbReference type="Pfam" id="PF02578">
    <property type="entry name" value="Cu-oxidase_4"/>
    <property type="match status" value="1"/>
</dbReference>
<evidence type="ECO:0000256" key="5">
    <source>
        <dbReference type="ARBA" id="ARBA00022801"/>
    </source>
</evidence>
<evidence type="ECO:0000256" key="9">
    <source>
        <dbReference type="ARBA" id="ARBA00049893"/>
    </source>
</evidence>
<dbReference type="GO" id="GO:0016787">
    <property type="term" value="F:hydrolase activity"/>
    <property type="evidence" value="ECO:0007669"/>
    <property type="project" value="UniProtKB-KW"/>
</dbReference>
<evidence type="ECO:0000256" key="7">
    <source>
        <dbReference type="ARBA" id="ARBA00047989"/>
    </source>
</evidence>
<accession>A0A4P7P0G4</accession>
<dbReference type="OrthoDB" id="4279at2"/>
<keyword evidence="3" id="KW-0808">Transferase</keyword>
<evidence type="ECO:0000256" key="8">
    <source>
        <dbReference type="ARBA" id="ARBA00048968"/>
    </source>
</evidence>
<dbReference type="InterPro" id="IPR038371">
    <property type="entry name" value="Cu_polyphenol_OxRdtase_sf"/>
</dbReference>
<dbReference type="RefSeq" id="WP_135796017.1">
    <property type="nucleotide sequence ID" value="NZ_CP032096.1"/>
</dbReference>
<dbReference type="EMBL" id="CP032096">
    <property type="protein sequence ID" value="QBZ83389.1"/>
    <property type="molecule type" value="Genomic_DNA"/>
</dbReference>
<reference evidence="11 12" key="1">
    <citation type="submission" date="2018-08" db="EMBL/GenBank/DDBJ databases">
        <title>Horizontal acquisition of hydrogen conversion ability and other habitat adaptations in Hydrogenovibrio crunogenus strains.</title>
        <authorList>
            <person name="Gonnella G."/>
            <person name="Adam N."/>
            <person name="Perner M."/>
        </authorList>
    </citation>
    <scope>NUCLEOTIDE SEQUENCE [LARGE SCALE GENOMIC DNA]</scope>
    <source>
        <strain evidence="11 12">SP-41</strain>
    </source>
</reference>
<evidence type="ECO:0000256" key="2">
    <source>
        <dbReference type="ARBA" id="ARBA00007353"/>
    </source>
</evidence>
<dbReference type="GO" id="GO:0005507">
    <property type="term" value="F:copper ion binding"/>
    <property type="evidence" value="ECO:0007669"/>
    <property type="project" value="TreeGrafter"/>
</dbReference>
<evidence type="ECO:0000256" key="1">
    <source>
        <dbReference type="ARBA" id="ARBA00000553"/>
    </source>
</evidence>
<dbReference type="PANTHER" id="PTHR30616">
    <property type="entry name" value="UNCHARACTERIZED PROTEIN YFIH"/>
    <property type="match status" value="1"/>
</dbReference>
<evidence type="ECO:0000256" key="3">
    <source>
        <dbReference type="ARBA" id="ARBA00022679"/>
    </source>
</evidence>
<comment type="catalytic activity">
    <reaction evidence="1">
        <text>inosine + phosphate = alpha-D-ribose 1-phosphate + hypoxanthine</text>
        <dbReference type="Rhea" id="RHEA:27646"/>
        <dbReference type="ChEBI" id="CHEBI:17368"/>
        <dbReference type="ChEBI" id="CHEBI:17596"/>
        <dbReference type="ChEBI" id="CHEBI:43474"/>
        <dbReference type="ChEBI" id="CHEBI:57720"/>
        <dbReference type="EC" id="2.4.2.1"/>
    </reaction>
    <physiologicalReaction direction="left-to-right" evidence="1">
        <dbReference type="Rhea" id="RHEA:27647"/>
    </physiologicalReaction>
</comment>
<comment type="catalytic activity">
    <reaction evidence="9">
        <text>S-methyl-5'-thioadenosine + phosphate = 5-(methylsulfanyl)-alpha-D-ribose 1-phosphate + adenine</text>
        <dbReference type="Rhea" id="RHEA:11852"/>
        <dbReference type="ChEBI" id="CHEBI:16708"/>
        <dbReference type="ChEBI" id="CHEBI:17509"/>
        <dbReference type="ChEBI" id="CHEBI:43474"/>
        <dbReference type="ChEBI" id="CHEBI:58533"/>
        <dbReference type="EC" id="2.4.2.28"/>
    </reaction>
    <physiologicalReaction direction="left-to-right" evidence="9">
        <dbReference type="Rhea" id="RHEA:11853"/>
    </physiologicalReaction>
</comment>
<keyword evidence="4" id="KW-0479">Metal-binding</keyword>
<dbReference type="Proteomes" id="UP000296201">
    <property type="component" value="Chromosome"/>
</dbReference>
<evidence type="ECO:0000256" key="4">
    <source>
        <dbReference type="ARBA" id="ARBA00022723"/>
    </source>
</evidence>
<organism evidence="11 12">
    <name type="scientific">Hydrogenovibrio crunogenus</name>
    <dbReference type="NCBI Taxonomy" id="39765"/>
    <lineage>
        <taxon>Bacteria</taxon>
        <taxon>Pseudomonadati</taxon>
        <taxon>Pseudomonadota</taxon>
        <taxon>Gammaproteobacteria</taxon>
        <taxon>Thiotrichales</taxon>
        <taxon>Piscirickettsiaceae</taxon>
        <taxon>Hydrogenovibrio</taxon>
    </lineage>
</organism>
<dbReference type="Gene3D" id="3.60.140.10">
    <property type="entry name" value="CNF1/YfiH-like putative cysteine hydrolases"/>
    <property type="match status" value="1"/>
</dbReference>
<comment type="similarity">
    <text evidence="2 10">Belongs to the purine nucleoside phosphorylase YfiH/LACC1 family.</text>
</comment>
<dbReference type="InterPro" id="IPR011324">
    <property type="entry name" value="Cytotoxic_necrot_fac-like_cat"/>
</dbReference>
<comment type="catalytic activity">
    <reaction evidence="7">
        <text>adenosine + H2O + H(+) = inosine + NH4(+)</text>
        <dbReference type="Rhea" id="RHEA:24408"/>
        <dbReference type="ChEBI" id="CHEBI:15377"/>
        <dbReference type="ChEBI" id="CHEBI:15378"/>
        <dbReference type="ChEBI" id="CHEBI:16335"/>
        <dbReference type="ChEBI" id="CHEBI:17596"/>
        <dbReference type="ChEBI" id="CHEBI:28938"/>
        <dbReference type="EC" id="3.5.4.4"/>
    </reaction>
    <physiologicalReaction direction="left-to-right" evidence="7">
        <dbReference type="Rhea" id="RHEA:24409"/>
    </physiologicalReaction>
</comment>
<evidence type="ECO:0000256" key="10">
    <source>
        <dbReference type="RuleBase" id="RU361274"/>
    </source>
</evidence>
<dbReference type="PANTHER" id="PTHR30616:SF2">
    <property type="entry name" value="PURINE NUCLEOSIDE PHOSPHORYLASE LACC1"/>
    <property type="match status" value="1"/>
</dbReference>
<proteinExistence type="inferred from homology"/>
<dbReference type="GO" id="GO:0017061">
    <property type="term" value="F:S-methyl-5-thioadenosine phosphorylase activity"/>
    <property type="evidence" value="ECO:0007669"/>
    <property type="project" value="UniProtKB-EC"/>
</dbReference>